<dbReference type="AlphaFoldDB" id="A0A8J8FF98"/>
<evidence type="ECO:0000256" key="7">
    <source>
        <dbReference type="ARBA" id="ARBA00022840"/>
    </source>
</evidence>
<dbReference type="InterPro" id="IPR001789">
    <property type="entry name" value="Sig_transdc_resp-reg_receiver"/>
</dbReference>
<dbReference type="RefSeq" id="WP_171606772.1">
    <property type="nucleotide sequence ID" value="NZ_WHPF01000003.1"/>
</dbReference>
<feature type="domain" description="Response regulatory" evidence="16">
    <location>
        <begin position="679"/>
        <end position="794"/>
    </location>
</feature>
<dbReference type="PROSITE" id="PS50110">
    <property type="entry name" value="RESPONSE_REGULATORY"/>
    <property type="match status" value="1"/>
</dbReference>
<dbReference type="PROSITE" id="PS01124">
    <property type="entry name" value="HTH_ARAC_FAMILY_2"/>
    <property type="match status" value="1"/>
</dbReference>
<dbReference type="SMART" id="SM00448">
    <property type="entry name" value="REC"/>
    <property type="match status" value="1"/>
</dbReference>
<evidence type="ECO:0000256" key="4">
    <source>
        <dbReference type="ARBA" id="ARBA00022679"/>
    </source>
</evidence>
<dbReference type="FunFam" id="3.30.565.10:FF:000037">
    <property type="entry name" value="Hybrid sensor histidine kinase/response regulator"/>
    <property type="match status" value="1"/>
</dbReference>
<dbReference type="GO" id="GO:0043565">
    <property type="term" value="F:sequence-specific DNA binding"/>
    <property type="evidence" value="ECO:0007669"/>
    <property type="project" value="InterPro"/>
</dbReference>
<sequence length="925" mass="104933">MKKAFFYLRFLRLVGLLFAIFFLLSAISCTSEKKEKLFRVGFSQCQGTDEWRKTMLAEMKRELAFHDNVEFIYRDAEANSKKQLEQIDELVNLNIDLLIVSPNEIQPLSSSIEKIFDSGIPVVLVDRGINSKKYTAFIGASNYEVGQNAGRYAVSILNGKGNVIEVMGLSDASPFIDRHKGFMDIISQQPGINYLEKLEDHTVDYQKKLAHTLLTEKKIDLIFAQSDYIALDVYKICKQTGVDKKIKIIGVDGLPLDSLGMGMVANKFLAATVLYPTGGQEAIITALKILEHKPYKKENLLATSIIDSTNVRIMRLQNDKLSALQKDIDRSQKKIENQAIITNNQTNIIYAISVSLALALLMGSILFYYLRENRKINARLALQNEEILSQRDQLIVLGNKAKEASEAKINFFTNISHEFRTPLTLILGPLEELLSNPKLHFTTREYLNLIQKNTIRLLRLINELIDFRKIEVNKMQLNASENDMVSFVPEITGAFIALAKKRNIDFRIITKERSILVWFDKLMMDKVIFNLLSNAFKFTNDNGYIHITLEKNVSDGMAILKVEDNGIGMSQEVAAHAFELFYQASITNQQGSGLGLSLSKELIGLHHGELSVTSKQYKGTCFEIKLPLGTKHLKDDEILKEKLAGEVMYYDERIYTSETDKTNFSSEEKSSDDDTLEHSVLIIEDNTDLRNFLANRLSTGYQVLMADNGITALQEAYDNVPDLIISDVILPGKDGISITNTIKNDIRTSHIPIILLTAKIEVEEQIEGMKSMADAYILKPFNIQLLEETIKSVMKNRDLLREHYTSEISSEIKTQNPRKLDRKFINEFTSTIESNIGNENFTIDEICNIIGVSRIQLYRKVKALLGYNVNDFILNTRIQKAKYYLNEGKLSISEIAYKVGFASPAYFSTVFKSKCGMTPKEFREK</sequence>
<keyword evidence="4" id="KW-0808">Transferase</keyword>
<dbReference type="GO" id="GO:0005524">
    <property type="term" value="F:ATP binding"/>
    <property type="evidence" value="ECO:0007669"/>
    <property type="project" value="UniProtKB-KW"/>
</dbReference>
<protein>
    <recommendedName>
        <fullName evidence="2">histidine kinase</fullName>
        <ecNumber evidence="2">2.7.13.3</ecNumber>
    </recommendedName>
</protein>
<evidence type="ECO:0000256" key="2">
    <source>
        <dbReference type="ARBA" id="ARBA00012438"/>
    </source>
</evidence>
<dbReference type="Gene3D" id="1.10.10.60">
    <property type="entry name" value="Homeodomain-like"/>
    <property type="match status" value="1"/>
</dbReference>
<dbReference type="FunFam" id="1.10.287.130:FF:000045">
    <property type="entry name" value="Two-component system sensor histidine kinase/response regulator"/>
    <property type="match status" value="1"/>
</dbReference>
<dbReference type="SUPFAM" id="SSF53822">
    <property type="entry name" value="Periplasmic binding protein-like I"/>
    <property type="match status" value="1"/>
</dbReference>
<dbReference type="Pfam" id="PF00512">
    <property type="entry name" value="HisKA"/>
    <property type="match status" value="1"/>
</dbReference>
<dbReference type="InterPro" id="IPR025997">
    <property type="entry name" value="SBP_2_dom"/>
</dbReference>
<dbReference type="InterPro" id="IPR003661">
    <property type="entry name" value="HisK_dim/P_dom"/>
</dbReference>
<evidence type="ECO:0000256" key="9">
    <source>
        <dbReference type="ARBA" id="ARBA00023015"/>
    </source>
</evidence>
<dbReference type="Pfam" id="PF13407">
    <property type="entry name" value="Peripla_BP_4"/>
    <property type="match status" value="1"/>
</dbReference>
<keyword evidence="11" id="KW-0804">Transcription</keyword>
<dbReference type="InterPro" id="IPR036097">
    <property type="entry name" value="HisK_dim/P_sf"/>
</dbReference>
<evidence type="ECO:0000256" key="13">
    <source>
        <dbReference type="SAM" id="Phobius"/>
    </source>
</evidence>
<dbReference type="EMBL" id="WHPF01000003">
    <property type="protein sequence ID" value="NNV54856.1"/>
    <property type="molecule type" value="Genomic_DNA"/>
</dbReference>
<evidence type="ECO:0000256" key="6">
    <source>
        <dbReference type="ARBA" id="ARBA00022777"/>
    </source>
</evidence>
<dbReference type="SUPFAM" id="SSF52172">
    <property type="entry name" value="CheY-like"/>
    <property type="match status" value="1"/>
</dbReference>
<feature type="transmembrane region" description="Helical" evidence="13">
    <location>
        <begin position="348"/>
        <end position="370"/>
    </location>
</feature>
<dbReference type="CDD" id="cd06308">
    <property type="entry name" value="PBP1_sensor_kinase-like"/>
    <property type="match status" value="1"/>
</dbReference>
<evidence type="ECO:0000256" key="1">
    <source>
        <dbReference type="ARBA" id="ARBA00000085"/>
    </source>
</evidence>
<dbReference type="InterPro" id="IPR011006">
    <property type="entry name" value="CheY-like_superfamily"/>
</dbReference>
<evidence type="ECO:0000313" key="17">
    <source>
        <dbReference type="EMBL" id="NNV54856.1"/>
    </source>
</evidence>
<dbReference type="InterPro" id="IPR018062">
    <property type="entry name" value="HTH_AraC-typ_CS"/>
</dbReference>
<dbReference type="InterPro" id="IPR003594">
    <property type="entry name" value="HATPase_dom"/>
</dbReference>
<dbReference type="InterPro" id="IPR009057">
    <property type="entry name" value="Homeodomain-like_sf"/>
</dbReference>
<dbReference type="CDD" id="cd17574">
    <property type="entry name" value="REC_OmpR"/>
    <property type="match status" value="1"/>
</dbReference>
<keyword evidence="13" id="KW-0812">Transmembrane</keyword>
<dbReference type="Pfam" id="PF02518">
    <property type="entry name" value="HATPase_c"/>
    <property type="match status" value="1"/>
</dbReference>
<dbReference type="Gene3D" id="3.40.50.2300">
    <property type="match status" value="3"/>
</dbReference>
<dbReference type="CDD" id="cd00082">
    <property type="entry name" value="HisKA"/>
    <property type="match status" value="1"/>
</dbReference>
<dbReference type="SMART" id="SM00388">
    <property type="entry name" value="HisKA"/>
    <property type="match status" value="1"/>
</dbReference>
<dbReference type="PRINTS" id="PR00344">
    <property type="entry name" value="BCTRLSENSOR"/>
</dbReference>
<dbReference type="Pfam" id="PF00072">
    <property type="entry name" value="Response_reg"/>
    <property type="match status" value="1"/>
</dbReference>
<dbReference type="SUPFAM" id="SSF47384">
    <property type="entry name" value="Homodimeric domain of signal transducing histidine kinase"/>
    <property type="match status" value="1"/>
</dbReference>
<feature type="modified residue" description="4-aspartylphosphate" evidence="12">
    <location>
        <position position="727"/>
    </location>
</feature>
<dbReference type="InterPro" id="IPR018060">
    <property type="entry name" value="HTH_AraC"/>
</dbReference>
<dbReference type="PROSITE" id="PS51257">
    <property type="entry name" value="PROKAR_LIPOPROTEIN"/>
    <property type="match status" value="1"/>
</dbReference>
<evidence type="ECO:0000259" key="14">
    <source>
        <dbReference type="PROSITE" id="PS01124"/>
    </source>
</evidence>
<proteinExistence type="predicted"/>
<feature type="domain" description="Histidine kinase" evidence="15">
    <location>
        <begin position="414"/>
        <end position="630"/>
    </location>
</feature>
<dbReference type="SUPFAM" id="SSF55874">
    <property type="entry name" value="ATPase domain of HSP90 chaperone/DNA topoisomerase II/histidine kinase"/>
    <property type="match status" value="1"/>
</dbReference>
<dbReference type="Proteomes" id="UP000598971">
    <property type="component" value="Unassembled WGS sequence"/>
</dbReference>
<evidence type="ECO:0000256" key="11">
    <source>
        <dbReference type="ARBA" id="ARBA00023163"/>
    </source>
</evidence>
<dbReference type="GO" id="GO:0003700">
    <property type="term" value="F:DNA-binding transcription factor activity"/>
    <property type="evidence" value="ECO:0007669"/>
    <property type="project" value="InterPro"/>
</dbReference>
<evidence type="ECO:0000256" key="8">
    <source>
        <dbReference type="ARBA" id="ARBA00023012"/>
    </source>
</evidence>
<comment type="caution">
    <text evidence="17">The sequence shown here is derived from an EMBL/GenBank/DDBJ whole genome shotgun (WGS) entry which is preliminary data.</text>
</comment>
<dbReference type="SUPFAM" id="SSF46689">
    <property type="entry name" value="Homeodomain-like"/>
    <property type="match status" value="1"/>
</dbReference>
<evidence type="ECO:0000256" key="12">
    <source>
        <dbReference type="PROSITE-ProRule" id="PRU00169"/>
    </source>
</evidence>
<keyword evidence="10" id="KW-0238">DNA-binding</keyword>
<reference evidence="17" key="1">
    <citation type="submission" date="2019-10" db="EMBL/GenBank/DDBJ databases">
        <title>Draft genome sequence of Panacibacter sp. KCS-6.</title>
        <authorList>
            <person name="Yim K.J."/>
        </authorList>
    </citation>
    <scope>NUCLEOTIDE SEQUENCE</scope>
    <source>
        <strain evidence="17">KCS-6</strain>
    </source>
</reference>
<evidence type="ECO:0000259" key="15">
    <source>
        <dbReference type="PROSITE" id="PS50109"/>
    </source>
</evidence>
<keyword evidence="3 12" id="KW-0597">Phosphoprotein</keyword>
<evidence type="ECO:0000256" key="10">
    <source>
        <dbReference type="ARBA" id="ARBA00023125"/>
    </source>
</evidence>
<dbReference type="PANTHER" id="PTHR43547:SF2">
    <property type="entry name" value="HYBRID SIGNAL TRANSDUCTION HISTIDINE KINASE C"/>
    <property type="match status" value="1"/>
</dbReference>
<feature type="domain" description="HTH araC/xylS-type" evidence="14">
    <location>
        <begin position="826"/>
        <end position="925"/>
    </location>
</feature>
<evidence type="ECO:0000259" key="16">
    <source>
        <dbReference type="PROSITE" id="PS50110"/>
    </source>
</evidence>
<keyword evidence="13" id="KW-0472">Membrane</keyword>
<dbReference type="Gene3D" id="1.10.287.130">
    <property type="match status" value="1"/>
</dbReference>
<gene>
    <name evidence="17" type="ORF">GD597_05220</name>
</gene>
<evidence type="ECO:0000256" key="5">
    <source>
        <dbReference type="ARBA" id="ARBA00022741"/>
    </source>
</evidence>
<dbReference type="InterPro" id="IPR036890">
    <property type="entry name" value="HATPase_C_sf"/>
</dbReference>
<keyword evidence="6" id="KW-0418">Kinase</keyword>
<keyword evidence="18" id="KW-1185">Reference proteome</keyword>
<dbReference type="SMART" id="SM00387">
    <property type="entry name" value="HATPase_c"/>
    <property type="match status" value="1"/>
</dbReference>
<dbReference type="GO" id="GO:0000155">
    <property type="term" value="F:phosphorelay sensor kinase activity"/>
    <property type="evidence" value="ECO:0007669"/>
    <property type="project" value="InterPro"/>
</dbReference>
<dbReference type="Pfam" id="PF12833">
    <property type="entry name" value="HTH_18"/>
    <property type="match status" value="1"/>
</dbReference>
<dbReference type="SMART" id="SM00342">
    <property type="entry name" value="HTH_ARAC"/>
    <property type="match status" value="1"/>
</dbReference>
<keyword evidence="7" id="KW-0067">ATP-binding</keyword>
<dbReference type="InterPro" id="IPR004358">
    <property type="entry name" value="Sig_transdc_His_kin-like_C"/>
</dbReference>
<dbReference type="PROSITE" id="PS50109">
    <property type="entry name" value="HIS_KIN"/>
    <property type="match status" value="1"/>
</dbReference>
<keyword evidence="13" id="KW-1133">Transmembrane helix</keyword>
<dbReference type="PROSITE" id="PS00041">
    <property type="entry name" value="HTH_ARAC_FAMILY_1"/>
    <property type="match status" value="1"/>
</dbReference>
<comment type="catalytic activity">
    <reaction evidence="1">
        <text>ATP + protein L-histidine = ADP + protein N-phospho-L-histidine.</text>
        <dbReference type="EC" id="2.7.13.3"/>
    </reaction>
</comment>
<organism evidence="17 18">
    <name type="scientific">Limnovirga soli</name>
    <dbReference type="NCBI Taxonomy" id="2656915"/>
    <lineage>
        <taxon>Bacteria</taxon>
        <taxon>Pseudomonadati</taxon>
        <taxon>Bacteroidota</taxon>
        <taxon>Chitinophagia</taxon>
        <taxon>Chitinophagales</taxon>
        <taxon>Chitinophagaceae</taxon>
        <taxon>Limnovirga</taxon>
    </lineage>
</organism>
<dbReference type="InterPro" id="IPR005467">
    <property type="entry name" value="His_kinase_dom"/>
</dbReference>
<accession>A0A8J8FF98</accession>
<keyword evidence="8" id="KW-0902">Two-component regulatory system</keyword>
<name>A0A8J8FF98_9BACT</name>
<keyword evidence="9" id="KW-0805">Transcription regulation</keyword>
<dbReference type="EC" id="2.7.13.3" evidence="2"/>
<evidence type="ECO:0000256" key="3">
    <source>
        <dbReference type="ARBA" id="ARBA00022553"/>
    </source>
</evidence>
<keyword evidence="5" id="KW-0547">Nucleotide-binding</keyword>
<dbReference type="PANTHER" id="PTHR43547">
    <property type="entry name" value="TWO-COMPONENT HISTIDINE KINASE"/>
    <property type="match status" value="1"/>
</dbReference>
<evidence type="ECO:0000313" key="18">
    <source>
        <dbReference type="Proteomes" id="UP000598971"/>
    </source>
</evidence>
<dbReference type="InterPro" id="IPR028082">
    <property type="entry name" value="Peripla_BP_I"/>
</dbReference>
<dbReference type="Gene3D" id="3.30.565.10">
    <property type="entry name" value="Histidine kinase-like ATPase, C-terminal domain"/>
    <property type="match status" value="1"/>
</dbReference>